<dbReference type="SUPFAM" id="SSF49879">
    <property type="entry name" value="SMAD/FHA domain"/>
    <property type="match status" value="1"/>
</dbReference>
<sequence>MSAAGAPGSGGRTEPARPVGAEGEAREASAVECPRCHAVNAEGVPFCGACGHDFVTGSEPLGPGTDEAGRAAAPPTSMQAMEPHEAYVDPSFATADLPPASALNTPDLDPGQLPDRPAVPPPTPPQAAAERVGHDPVQHLPPSRQAPEGWVAEVWVDHVWAATRGSGQPVPEANVPEVVPLTSHHVVVGRTNVERGLHPDLDAGTDMGVSVRHAQLTGDGERWWVEDLDTSNGTFVGTVGEPLPEEPLAQGERVRIDEDDRVYLGGWTRMVLRRAR</sequence>
<evidence type="ECO:0000259" key="3">
    <source>
        <dbReference type="PROSITE" id="PS50006"/>
    </source>
</evidence>
<organism evidence="4 5">
    <name type="scientific">Ornithinimicrobium cerasi</name>
    <dbReference type="NCBI Taxonomy" id="2248773"/>
    <lineage>
        <taxon>Bacteria</taxon>
        <taxon>Bacillati</taxon>
        <taxon>Actinomycetota</taxon>
        <taxon>Actinomycetes</taxon>
        <taxon>Micrococcales</taxon>
        <taxon>Ornithinimicrobiaceae</taxon>
        <taxon>Ornithinimicrobium</taxon>
    </lineage>
</organism>
<feature type="domain" description="FHA" evidence="3">
    <location>
        <begin position="186"/>
        <end position="236"/>
    </location>
</feature>
<reference evidence="5" key="1">
    <citation type="submission" date="2017-08" db="EMBL/GenBank/DDBJ databases">
        <authorList>
            <person name="Varghese N."/>
            <person name="Submissions S."/>
        </authorList>
    </citation>
    <scope>NUCLEOTIDE SEQUENCE [LARGE SCALE GENOMIC DNA]</scope>
    <source>
        <strain evidence="5">USBA17B2</strain>
    </source>
</reference>
<dbReference type="AlphaFoldDB" id="A0A285VDL3"/>
<dbReference type="EMBL" id="OBQK01000001">
    <property type="protein sequence ID" value="SOC52174.1"/>
    <property type="molecule type" value="Genomic_DNA"/>
</dbReference>
<dbReference type="InterPro" id="IPR008984">
    <property type="entry name" value="SMAD_FHA_dom_sf"/>
</dbReference>
<feature type="region of interest" description="Disordered" evidence="2">
    <location>
        <begin position="58"/>
        <end position="79"/>
    </location>
</feature>
<evidence type="ECO:0000313" key="5">
    <source>
        <dbReference type="Proteomes" id="UP000219688"/>
    </source>
</evidence>
<dbReference type="Proteomes" id="UP000219688">
    <property type="component" value="Unassembled WGS sequence"/>
</dbReference>
<feature type="region of interest" description="Disordered" evidence="2">
    <location>
        <begin position="91"/>
        <end position="136"/>
    </location>
</feature>
<dbReference type="Gene3D" id="2.60.200.20">
    <property type="match status" value="1"/>
</dbReference>
<keyword evidence="1" id="KW-0597">Phosphoprotein</keyword>
<dbReference type="PROSITE" id="PS50006">
    <property type="entry name" value="FHA_DOMAIN"/>
    <property type="match status" value="1"/>
</dbReference>
<evidence type="ECO:0000313" key="4">
    <source>
        <dbReference type="EMBL" id="SOC52174.1"/>
    </source>
</evidence>
<proteinExistence type="predicted"/>
<accession>A0A285VDL3</accession>
<dbReference type="CDD" id="cd00060">
    <property type="entry name" value="FHA"/>
    <property type="match status" value="1"/>
</dbReference>
<dbReference type="Pfam" id="PF00498">
    <property type="entry name" value="FHA"/>
    <property type="match status" value="1"/>
</dbReference>
<gene>
    <name evidence="4" type="ORF">SAMN05421879_101438</name>
</gene>
<evidence type="ECO:0000256" key="2">
    <source>
        <dbReference type="SAM" id="MobiDB-lite"/>
    </source>
</evidence>
<name>A0A285VDL3_9MICO</name>
<dbReference type="InterPro" id="IPR000253">
    <property type="entry name" value="FHA_dom"/>
</dbReference>
<keyword evidence="5" id="KW-1185">Reference proteome</keyword>
<dbReference type="RefSeq" id="WP_280523477.1">
    <property type="nucleotide sequence ID" value="NZ_OBQK01000001.1"/>
</dbReference>
<protein>
    <submittedName>
        <fullName evidence="4">FHA domain-containing protein</fullName>
    </submittedName>
</protein>
<feature type="region of interest" description="Disordered" evidence="2">
    <location>
        <begin position="1"/>
        <end position="31"/>
    </location>
</feature>
<evidence type="ECO:0000256" key="1">
    <source>
        <dbReference type="ARBA" id="ARBA00022553"/>
    </source>
</evidence>